<dbReference type="PROSITE" id="PS50181">
    <property type="entry name" value="FBOX"/>
    <property type="match status" value="1"/>
</dbReference>
<comment type="caution">
    <text evidence="2">The sequence shown here is derived from an EMBL/GenBank/DDBJ whole genome shotgun (WGS) entry which is preliminary data.</text>
</comment>
<protein>
    <recommendedName>
        <fullName evidence="1">F-box domain-containing protein</fullName>
    </recommendedName>
</protein>
<evidence type="ECO:0000313" key="2">
    <source>
        <dbReference type="EMBL" id="KAK8022613.1"/>
    </source>
</evidence>
<gene>
    <name evidence="2" type="ORF">PG993_013380</name>
</gene>
<dbReference type="Proteomes" id="UP001444661">
    <property type="component" value="Unassembled WGS sequence"/>
</dbReference>
<dbReference type="SMART" id="SM00256">
    <property type="entry name" value="FBOX"/>
    <property type="match status" value="1"/>
</dbReference>
<accession>A0ABR1RXZ4</accession>
<sequence>MAENNNIVQQPHGNQINDDTAKESNKMVVHTTHLVGDSTEQSPPGYLCLPNELVLEIFSYLPQETRHQLRLVNRATRNILPPQRMVFRKSDQAALFEAVASALKSSPDSVKDLNLTQLAIVLFGYVAFEEQASPQARRAVRVVMERATHLERFCLGGPADLNDPQWLAISWEGYRAPSGEVVVEEKLTPCWQKEPQWYHVSF</sequence>
<dbReference type="InterPro" id="IPR036047">
    <property type="entry name" value="F-box-like_dom_sf"/>
</dbReference>
<evidence type="ECO:0000313" key="3">
    <source>
        <dbReference type="Proteomes" id="UP001444661"/>
    </source>
</evidence>
<keyword evidence="3" id="KW-1185">Reference proteome</keyword>
<dbReference type="EMBL" id="JAQQWK010000012">
    <property type="protein sequence ID" value="KAK8022613.1"/>
    <property type="molecule type" value="Genomic_DNA"/>
</dbReference>
<feature type="domain" description="F-box" evidence="1">
    <location>
        <begin position="43"/>
        <end position="90"/>
    </location>
</feature>
<reference evidence="2 3" key="1">
    <citation type="submission" date="2023-01" db="EMBL/GenBank/DDBJ databases">
        <title>Analysis of 21 Apiospora genomes using comparative genomics revels a genus with tremendous synthesis potential of carbohydrate active enzymes and secondary metabolites.</title>
        <authorList>
            <person name="Sorensen T."/>
        </authorList>
    </citation>
    <scope>NUCLEOTIDE SEQUENCE [LARGE SCALE GENOMIC DNA]</scope>
    <source>
        <strain evidence="2 3">CBS 33761</strain>
    </source>
</reference>
<organism evidence="2 3">
    <name type="scientific">Apiospora rasikravindrae</name>
    <dbReference type="NCBI Taxonomy" id="990691"/>
    <lineage>
        <taxon>Eukaryota</taxon>
        <taxon>Fungi</taxon>
        <taxon>Dikarya</taxon>
        <taxon>Ascomycota</taxon>
        <taxon>Pezizomycotina</taxon>
        <taxon>Sordariomycetes</taxon>
        <taxon>Xylariomycetidae</taxon>
        <taxon>Amphisphaeriales</taxon>
        <taxon>Apiosporaceae</taxon>
        <taxon>Apiospora</taxon>
    </lineage>
</organism>
<name>A0ABR1RXZ4_9PEZI</name>
<dbReference type="SUPFAM" id="SSF81383">
    <property type="entry name" value="F-box domain"/>
    <property type="match status" value="1"/>
</dbReference>
<dbReference type="InterPro" id="IPR001810">
    <property type="entry name" value="F-box_dom"/>
</dbReference>
<proteinExistence type="predicted"/>
<dbReference type="Pfam" id="PF00646">
    <property type="entry name" value="F-box"/>
    <property type="match status" value="1"/>
</dbReference>
<evidence type="ECO:0000259" key="1">
    <source>
        <dbReference type="PROSITE" id="PS50181"/>
    </source>
</evidence>